<evidence type="ECO:0000313" key="9">
    <source>
        <dbReference type="EMBL" id="MFD1778287.1"/>
    </source>
</evidence>
<evidence type="ECO:0000256" key="5">
    <source>
        <dbReference type="ARBA" id="ARBA00023136"/>
    </source>
</evidence>
<evidence type="ECO:0000256" key="1">
    <source>
        <dbReference type="ARBA" id="ARBA00004162"/>
    </source>
</evidence>
<evidence type="ECO:0000256" key="6">
    <source>
        <dbReference type="SAM" id="MobiDB-lite"/>
    </source>
</evidence>
<evidence type="ECO:0000256" key="3">
    <source>
        <dbReference type="ARBA" id="ARBA00022692"/>
    </source>
</evidence>
<keyword evidence="3 7" id="KW-0812">Transmembrane</keyword>
<dbReference type="RefSeq" id="WP_388036249.1">
    <property type="nucleotide sequence ID" value="NZ_JBHUEK010000008.1"/>
</dbReference>
<comment type="caution">
    <text evidence="9">The sequence shown here is derived from an EMBL/GenBank/DDBJ whole genome shotgun (WGS) entry which is preliminary data.</text>
</comment>
<name>A0ABW4MJV1_9BACI</name>
<evidence type="ECO:0000256" key="2">
    <source>
        <dbReference type="ARBA" id="ARBA00022475"/>
    </source>
</evidence>
<dbReference type="PROSITE" id="PS51849">
    <property type="entry name" value="RSGI_N"/>
    <property type="match status" value="1"/>
</dbReference>
<dbReference type="Pfam" id="PF12791">
    <property type="entry name" value="RsgI_N"/>
    <property type="match status" value="1"/>
</dbReference>
<reference evidence="10" key="1">
    <citation type="journal article" date="2019" name="Int. J. Syst. Evol. Microbiol.">
        <title>The Global Catalogue of Microorganisms (GCM) 10K type strain sequencing project: providing services to taxonomists for standard genome sequencing and annotation.</title>
        <authorList>
            <consortium name="The Broad Institute Genomics Platform"/>
            <consortium name="The Broad Institute Genome Sequencing Center for Infectious Disease"/>
            <person name="Wu L."/>
            <person name="Ma J."/>
        </authorList>
    </citation>
    <scope>NUCLEOTIDE SEQUENCE [LARGE SCALE GENOMIC DNA]</scope>
    <source>
        <strain evidence="10">CCUG 15531</strain>
    </source>
</reference>
<feature type="compositionally biased region" description="Basic and acidic residues" evidence="6">
    <location>
        <begin position="262"/>
        <end position="284"/>
    </location>
</feature>
<feature type="transmembrane region" description="Helical" evidence="7">
    <location>
        <begin position="62"/>
        <end position="82"/>
    </location>
</feature>
<proteinExistence type="predicted"/>
<feature type="compositionally biased region" description="Basic and acidic residues" evidence="6">
    <location>
        <begin position="218"/>
        <end position="255"/>
    </location>
</feature>
<organism evidence="9 10">
    <name type="scientific">Fredinandcohnia salidurans</name>
    <dbReference type="NCBI Taxonomy" id="2595041"/>
    <lineage>
        <taxon>Bacteria</taxon>
        <taxon>Bacillati</taxon>
        <taxon>Bacillota</taxon>
        <taxon>Bacilli</taxon>
        <taxon>Bacillales</taxon>
        <taxon>Bacillaceae</taxon>
        <taxon>Fredinandcohnia</taxon>
    </lineage>
</organism>
<evidence type="ECO:0000259" key="8">
    <source>
        <dbReference type="PROSITE" id="PS51849"/>
    </source>
</evidence>
<keyword evidence="5 7" id="KW-0472">Membrane</keyword>
<evidence type="ECO:0000256" key="7">
    <source>
        <dbReference type="SAM" id="Phobius"/>
    </source>
</evidence>
<comment type="subcellular location">
    <subcellularLocation>
        <location evidence="1">Cell membrane</location>
        <topology evidence="1">Single-pass membrane protein</topology>
    </subcellularLocation>
</comment>
<dbReference type="EMBL" id="JBHUEK010000008">
    <property type="protein sequence ID" value="MFD1778287.1"/>
    <property type="molecule type" value="Genomic_DNA"/>
</dbReference>
<feature type="region of interest" description="Disordered" evidence="6">
    <location>
        <begin position="216"/>
        <end position="344"/>
    </location>
</feature>
<feature type="domain" description="RsgI N-terminal anti-sigma" evidence="8">
    <location>
        <begin position="2"/>
        <end position="50"/>
    </location>
</feature>
<dbReference type="Pfam" id="PF23750">
    <property type="entry name" value="RsgI_M"/>
    <property type="match status" value="1"/>
</dbReference>
<evidence type="ECO:0000256" key="4">
    <source>
        <dbReference type="ARBA" id="ARBA00022989"/>
    </source>
</evidence>
<accession>A0ABW4MJV1</accession>
<protein>
    <submittedName>
        <fullName evidence="9">Anti-sigma factor domain-containing protein</fullName>
    </submittedName>
</protein>
<sequence>MKKGIVMDVNDDYVTMLTPDGEFVKARHTKTSYEIGEEITCFPLDERVRNASKPRFFQVRKWRYALASSLVAILFLSLFIPFSSRDEVYAYMSIDINPSFEVGLDENLQVISLEALNDEAKKLLESIPDWKNRKLDSITEEIIEHSKDSGYLKDGKQVLITTVVTDSHDTDVDRELEQGIEEIKEEYKKEQIAVTSITSTVETRKAAQEKGISTGKLLIEEDKVPKPVEEQKAPPARQEKENQQDKAIEQKKINEFRNNQKQKAEEVQEELKEKKEQIKEKVKNNIENSNMPAHLKEKKIEKIEEKWEKKQQKQEEKERKKEEREQRKENNNRGKDRNHDHDDD</sequence>
<gene>
    <name evidence="9" type="ORF">ACFSFW_06375</name>
</gene>
<keyword evidence="4 7" id="KW-1133">Transmembrane helix</keyword>
<keyword evidence="10" id="KW-1185">Reference proteome</keyword>
<dbReference type="InterPro" id="IPR024449">
    <property type="entry name" value="Anti-sigma_RsgI_N"/>
</dbReference>
<keyword evidence="2" id="KW-1003">Cell membrane</keyword>
<feature type="compositionally biased region" description="Basic and acidic residues" evidence="6">
    <location>
        <begin position="294"/>
        <end position="344"/>
    </location>
</feature>
<dbReference type="InterPro" id="IPR055431">
    <property type="entry name" value="RsgI_M"/>
</dbReference>
<evidence type="ECO:0000313" key="10">
    <source>
        <dbReference type="Proteomes" id="UP001597227"/>
    </source>
</evidence>
<dbReference type="Proteomes" id="UP001597227">
    <property type="component" value="Unassembled WGS sequence"/>
</dbReference>